<protein>
    <submittedName>
        <fullName evidence="4">PAS/PAC sensor hybrid histidine kinase</fullName>
    </submittedName>
</protein>
<feature type="modified residue" description="4-aspartylphosphate" evidence="2">
    <location>
        <position position="51"/>
    </location>
</feature>
<dbReference type="OrthoDB" id="9134602at2"/>
<dbReference type="STRING" id="326474.AWB65_06081"/>
<dbReference type="GO" id="GO:0016301">
    <property type="term" value="F:kinase activity"/>
    <property type="evidence" value="ECO:0007669"/>
    <property type="project" value="UniProtKB-KW"/>
</dbReference>
<dbReference type="PANTHER" id="PTHR44591:SF3">
    <property type="entry name" value="RESPONSE REGULATORY DOMAIN-CONTAINING PROTEIN"/>
    <property type="match status" value="1"/>
</dbReference>
<dbReference type="GO" id="GO:0000160">
    <property type="term" value="P:phosphorelay signal transduction system"/>
    <property type="evidence" value="ECO:0007669"/>
    <property type="project" value="InterPro"/>
</dbReference>
<dbReference type="Pfam" id="PF00072">
    <property type="entry name" value="Response_reg"/>
    <property type="match status" value="1"/>
</dbReference>
<dbReference type="EMBL" id="FCNW02000063">
    <property type="protein sequence ID" value="SAL64701.1"/>
    <property type="molecule type" value="Genomic_DNA"/>
</dbReference>
<keyword evidence="5" id="KW-1185">Reference proteome</keyword>
<feature type="domain" description="Response regulatory" evidence="3">
    <location>
        <begin position="2"/>
        <end position="115"/>
    </location>
</feature>
<dbReference type="InterPro" id="IPR011006">
    <property type="entry name" value="CheY-like_superfamily"/>
</dbReference>
<organism evidence="4 5">
    <name type="scientific">Caballeronia humi</name>
    <dbReference type="NCBI Taxonomy" id="326474"/>
    <lineage>
        <taxon>Bacteria</taxon>
        <taxon>Pseudomonadati</taxon>
        <taxon>Pseudomonadota</taxon>
        <taxon>Betaproteobacteria</taxon>
        <taxon>Burkholderiales</taxon>
        <taxon>Burkholderiaceae</taxon>
        <taxon>Caballeronia</taxon>
    </lineage>
</organism>
<proteinExistence type="predicted"/>
<name>A0A158J8P9_9BURK</name>
<accession>A0A158J8P9</accession>
<dbReference type="PROSITE" id="PS50110">
    <property type="entry name" value="RESPONSE_REGULATORY"/>
    <property type="match status" value="1"/>
</dbReference>
<evidence type="ECO:0000256" key="1">
    <source>
        <dbReference type="ARBA" id="ARBA00022553"/>
    </source>
</evidence>
<comment type="caution">
    <text evidence="4">The sequence shown here is derived from an EMBL/GenBank/DDBJ whole genome shotgun (WGS) entry which is preliminary data.</text>
</comment>
<dbReference type="Proteomes" id="UP000054977">
    <property type="component" value="Unassembled WGS sequence"/>
</dbReference>
<dbReference type="SMART" id="SM00448">
    <property type="entry name" value="REC"/>
    <property type="match status" value="1"/>
</dbReference>
<evidence type="ECO:0000259" key="3">
    <source>
        <dbReference type="PROSITE" id="PS50110"/>
    </source>
</evidence>
<dbReference type="PANTHER" id="PTHR44591">
    <property type="entry name" value="STRESS RESPONSE REGULATOR PROTEIN 1"/>
    <property type="match status" value="1"/>
</dbReference>
<dbReference type="InterPro" id="IPR050595">
    <property type="entry name" value="Bact_response_regulator"/>
</dbReference>
<dbReference type="RefSeq" id="WP_159907870.1">
    <property type="nucleotide sequence ID" value="NZ_FCNW02000063.1"/>
</dbReference>
<dbReference type="SUPFAM" id="SSF52172">
    <property type="entry name" value="CheY-like"/>
    <property type="match status" value="1"/>
</dbReference>
<keyword evidence="1 2" id="KW-0597">Phosphoprotein</keyword>
<dbReference type="AlphaFoldDB" id="A0A158J8P9"/>
<dbReference type="InterPro" id="IPR001789">
    <property type="entry name" value="Sig_transdc_resp-reg_receiver"/>
</dbReference>
<reference evidence="4" key="1">
    <citation type="submission" date="2016-01" db="EMBL/GenBank/DDBJ databases">
        <authorList>
            <person name="Peeters C."/>
        </authorList>
    </citation>
    <scope>NUCLEOTIDE SEQUENCE [LARGE SCALE GENOMIC DNA]</scope>
    <source>
        <strain evidence="4">LMG 22934</strain>
    </source>
</reference>
<keyword evidence="4" id="KW-0418">Kinase</keyword>
<evidence type="ECO:0000256" key="2">
    <source>
        <dbReference type="PROSITE-ProRule" id="PRU00169"/>
    </source>
</evidence>
<gene>
    <name evidence="4" type="ORF">AWB65_06081</name>
</gene>
<evidence type="ECO:0000313" key="4">
    <source>
        <dbReference type="EMBL" id="SAL64701.1"/>
    </source>
</evidence>
<evidence type="ECO:0000313" key="5">
    <source>
        <dbReference type="Proteomes" id="UP000054977"/>
    </source>
</evidence>
<sequence>MKILVIDDVRDSADSLAALAAELGHSVEVAYDCKTATEYASKTRFDVILCDVGLPDGDGRQTCERLRDEGASQDACMIAVTGRTDLHDDDFPSFDGYLHKPFEWPVLKHALETWAAAGIDSDAMTRKAPHVARDAP</sequence>
<dbReference type="Gene3D" id="3.40.50.2300">
    <property type="match status" value="1"/>
</dbReference>
<keyword evidence="4" id="KW-0808">Transferase</keyword>